<evidence type="ECO:0000313" key="4">
    <source>
        <dbReference type="EMBL" id="CAG9180018.1"/>
    </source>
</evidence>
<dbReference type="PROSITE" id="PS51257">
    <property type="entry name" value="PROKAR_LIPOPROTEIN"/>
    <property type="match status" value="1"/>
</dbReference>
<keyword evidence="2" id="KW-0732">Signal</keyword>
<feature type="signal peptide" evidence="2">
    <location>
        <begin position="1"/>
        <end position="26"/>
    </location>
</feature>
<gene>
    <name evidence="4" type="primary">ttgF_4</name>
    <name evidence="4" type="ORF">LMG32289_04475</name>
</gene>
<evidence type="ECO:0000256" key="3">
    <source>
        <dbReference type="SAM" id="MobiDB-lite"/>
    </source>
</evidence>
<keyword evidence="2" id="KW-0812">Transmembrane</keyword>
<dbReference type="Pfam" id="PF02321">
    <property type="entry name" value="OEP"/>
    <property type="match status" value="2"/>
</dbReference>
<feature type="region of interest" description="Disordered" evidence="3">
    <location>
        <begin position="120"/>
        <end position="148"/>
    </location>
</feature>
<dbReference type="NCBIfam" id="TIGR01845">
    <property type="entry name" value="outer_NodT"/>
    <property type="match status" value="1"/>
</dbReference>
<dbReference type="Proteomes" id="UP000706525">
    <property type="component" value="Unassembled WGS sequence"/>
</dbReference>
<comment type="caution">
    <text evidence="4">The sequence shown here is derived from an EMBL/GenBank/DDBJ whole genome shotgun (WGS) entry which is preliminary data.</text>
</comment>
<feature type="region of interest" description="Disordered" evidence="3">
    <location>
        <begin position="47"/>
        <end position="73"/>
    </location>
</feature>
<evidence type="ECO:0000313" key="5">
    <source>
        <dbReference type="Proteomes" id="UP000706525"/>
    </source>
</evidence>
<dbReference type="PANTHER" id="PTHR30203:SF33">
    <property type="entry name" value="BLR4455 PROTEIN"/>
    <property type="match status" value="1"/>
</dbReference>
<feature type="chain" id="PRO_5044955434" evidence="2">
    <location>
        <begin position="27"/>
        <end position="500"/>
    </location>
</feature>
<dbReference type="Gene3D" id="1.20.1600.10">
    <property type="entry name" value="Outer membrane efflux proteins (OEP)"/>
    <property type="match status" value="1"/>
</dbReference>
<comment type="subcellular location">
    <subcellularLocation>
        <location evidence="2">Cell membrane</location>
        <topology evidence="2">Lipid-anchor</topology>
    </subcellularLocation>
</comment>
<organism evidence="4 5">
    <name type="scientific">Cupriavidus pampae</name>
    <dbReference type="NCBI Taxonomy" id="659251"/>
    <lineage>
        <taxon>Bacteria</taxon>
        <taxon>Pseudomonadati</taxon>
        <taxon>Pseudomonadota</taxon>
        <taxon>Betaproteobacteria</taxon>
        <taxon>Burkholderiales</taxon>
        <taxon>Burkholderiaceae</taxon>
        <taxon>Cupriavidus</taxon>
    </lineage>
</organism>
<proteinExistence type="inferred from homology"/>
<comment type="similarity">
    <text evidence="1 2">Belongs to the outer membrane factor (OMF) (TC 1.B.17) family.</text>
</comment>
<keyword evidence="2" id="KW-0472">Membrane</keyword>
<keyword evidence="5" id="KW-1185">Reference proteome</keyword>
<evidence type="ECO:0000256" key="2">
    <source>
        <dbReference type="RuleBase" id="RU362097"/>
    </source>
</evidence>
<dbReference type="EMBL" id="CAJZAG010000009">
    <property type="protein sequence ID" value="CAG9180018.1"/>
    <property type="molecule type" value="Genomic_DNA"/>
</dbReference>
<dbReference type="InterPro" id="IPR010131">
    <property type="entry name" value="MdtP/NodT-like"/>
</dbReference>
<dbReference type="SUPFAM" id="SSF56954">
    <property type="entry name" value="Outer membrane efflux proteins (OEP)"/>
    <property type="match status" value="1"/>
</dbReference>
<dbReference type="Gene3D" id="2.20.200.10">
    <property type="entry name" value="Outer membrane efflux proteins (OEP)"/>
    <property type="match status" value="1"/>
</dbReference>
<keyword evidence="2" id="KW-0564">Palmitate</keyword>
<evidence type="ECO:0000256" key="1">
    <source>
        <dbReference type="ARBA" id="ARBA00007613"/>
    </source>
</evidence>
<keyword evidence="2" id="KW-0449">Lipoprotein</keyword>
<dbReference type="PANTHER" id="PTHR30203">
    <property type="entry name" value="OUTER MEMBRANE CATION EFFLUX PROTEIN"/>
    <property type="match status" value="1"/>
</dbReference>
<dbReference type="RefSeq" id="WP_223992226.1">
    <property type="nucleotide sequence ID" value="NZ_CAJZAG010000009.1"/>
</dbReference>
<keyword evidence="2" id="KW-1134">Transmembrane beta strand</keyword>
<reference evidence="4 5" key="1">
    <citation type="submission" date="2021-08" db="EMBL/GenBank/DDBJ databases">
        <authorList>
            <person name="Peeters C."/>
        </authorList>
    </citation>
    <scope>NUCLEOTIDE SEQUENCE [LARGE SCALE GENOMIC DNA]</scope>
    <source>
        <strain evidence="4 5">LMG 32289</strain>
    </source>
</reference>
<name>A0ABM8XIJ3_9BURK</name>
<protein>
    <submittedName>
        <fullName evidence="4">Toluene efflux pump outer membrane protein TtgF</fullName>
    </submittedName>
</protein>
<sequence length="500" mass="53945">MKSATQTRFKTAVAIAAGALVLSVLSACSLAPVEHRPGIDVPAKYLESDNRLPGGQELGQWQPAEPSDHQAPSPWWRVFGDPVLVRLEEEALQANPDVSIAMARIRQARALTARSESARFPEVDAGFGPNRQRSSGASDGRGDGSPATTQTLWRAQVSVAYEADIFGRVASEVTAARADAAQQQALAHQMLLLVQADVAGTYFSLRQLEGELRLLRDTVKLREDATALLERKRGVGAVARHVVDQARTELFTAQAEQLAVAQQHALASHALAILLGKPPATFSLEAQPLETVTVQLPPGMPSTLLERRPDIAAAERAMAAENARIGVAKAAFFPSLSLTGYLGYESAALRNLTNWSQMTFLLGPLVGTALNMPLFDGGRRQADIARVRAVYEERVAQYRKTVLQAFREVEDALVSVRTLDERIVHQRGAEDASASVAQSAQARFDEGDVDYLVVVDAERTRLRSRQSRIQSEGARARATVDLVRALGGGWDAPGVAIAGN</sequence>
<accession>A0ABM8XIJ3</accession>
<dbReference type="InterPro" id="IPR003423">
    <property type="entry name" value="OMP_efflux"/>
</dbReference>